<accession>A0A1M5JBP7</accession>
<dbReference type="PANTHER" id="PTHR10057">
    <property type="entry name" value="PERIPHERAL-TYPE BENZODIAZEPINE RECEPTOR"/>
    <property type="match status" value="1"/>
</dbReference>
<evidence type="ECO:0000313" key="7">
    <source>
        <dbReference type="EMBL" id="SHG37660.1"/>
    </source>
</evidence>
<dbReference type="EMBL" id="FQWY01000002">
    <property type="protein sequence ID" value="SHG37660.1"/>
    <property type="molecule type" value="Genomic_DNA"/>
</dbReference>
<proteinExistence type="inferred from homology"/>
<dbReference type="AlphaFoldDB" id="A0A1M5JBP7"/>
<dbReference type="FunFam" id="1.20.1260.100:FF:000001">
    <property type="entry name" value="translocator protein 2"/>
    <property type="match status" value="1"/>
</dbReference>
<keyword evidence="8" id="KW-1185">Reference proteome</keyword>
<evidence type="ECO:0000256" key="6">
    <source>
        <dbReference type="SAM" id="Phobius"/>
    </source>
</evidence>
<evidence type="ECO:0000256" key="2">
    <source>
        <dbReference type="ARBA" id="ARBA00007524"/>
    </source>
</evidence>
<dbReference type="PANTHER" id="PTHR10057:SF0">
    <property type="entry name" value="TRANSLOCATOR PROTEIN"/>
    <property type="match status" value="1"/>
</dbReference>
<dbReference type="GO" id="GO:0016020">
    <property type="term" value="C:membrane"/>
    <property type="evidence" value="ECO:0007669"/>
    <property type="project" value="UniProtKB-SubCell"/>
</dbReference>
<evidence type="ECO:0000256" key="1">
    <source>
        <dbReference type="ARBA" id="ARBA00004141"/>
    </source>
</evidence>
<reference evidence="8" key="1">
    <citation type="submission" date="2016-11" db="EMBL/GenBank/DDBJ databases">
        <authorList>
            <person name="Varghese N."/>
            <person name="Submissions S."/>
        </authorList>
    </citation>
    <scope>NUCLEOTIDE SEQUENCE [LARGE SCALE GENOMIC DNA]</scope>
    <source>
        <strain evidence="8">DSM 11003</strain>
    </source>
</reference>
<dbReference type="RefSeq" id="WP_073088771.1">
    <property type="nucleotide sequence ID" value="NZ_FQWY01000002.1"/>
</dbReference>
<name>A0A1M5JBP7_9FIRM</name>
<dbReference type="InterPro" id="IPR004307">
    <property type="entry name" value="TspO_MBR"/>
</dbReference>
<feature type="transmembrane region" description="Helical" evidence="6">
    <location>
        <begin position="98"/>
        <end position="119"/>
    </location>
</feature>
<dbReference type="GO" id="GO:0033013">
    <property type="term" value="P:tetrapyrrole metabolic process"/>
    <property type="evidence" value="ECO:0007669"/>
    <property type="project" value="UniProtKB-ARBA"/>
</dbReference>
<dbReference type="Pfam" id="PF03073">
    <property type="entry name" value="TspO_MBR"/>
    <property type="match status" value="1"/>
</dbReference>
<organism evidence="7 8">
    <name type="scientific">Thermosyntropha lipolytica DSM 11003</name>
    <dbReference type="NCBI Taxonomy" id="1123382"/>
    <lineage>
        <taxon>Bacteria</taxon>
        <taxon>Bacillati</taxon>
        <taxon>Bacillota</taxon>
        <taxon>Clostridia</taxon>
        <taxon>Eubacteriales</taxon>
        <taxon>Syntrophomonadaceae</taxon>
        <taxon>Thermosyntropha</taxon>
    </lineage>
</organism>
<sequence length="151" mass="17157">MGYRNLLLIIIPLLVGSISGFFTRNAKEVFAALHKPAFAPPPSVFGPVWTVLYLLMGIALYRVVQSGKDIKTALILFAIQLLLNFIWSPVFFVWEMRFLALVIILILLVVILLTAFNFYKVDKLAGILFIPYILWVSFATVLTYALYQLNK</sequence>
<comment type="similarity">
    <text evidence="2">Belongs to the TspO/BZRP family.</text>
</comment>
<dbReference type="Proteomes" id="UP000242329">
    <property type="component" value="Unassembled WGS sequence"/>
</dbReference>
<dbReference type="CDD" id="cd15904">
    <property type="entry name" value="TSPO_MBR"/>
    <property type="match status" value="1"/>
</dbReference>
<evidence type="ECO:0000313" key="8">
    <source>
        <dbReference type="Proteomes" id="UP000242329"/>
    </source>
</evidence>
<evidence type="ECO:0000256" key="4">
    <source>
        <dbReference type="ARBA" id="ARBA00022989"/>
    </source>
</evidence>
<feature type="transmembrane region" description="Helical" evidence="6">
    <location>
        <begin position="126"/>
        <end position="147"/>
    </location>
</feature>
<comment type="subcellular location">
    <subcellularLocation>
        <location evidence="1">Membrane</location>
        <topology evidence="1">Multi-pass membrane protein</topology>
    </subcellularLocation>
</comment>
<gene>
    <name evidence="7" type="ORF">SAMN02745221_00041</name>
</gene>
<feature type="transmembrane region" description="Helical" evidence="6">
    <location>
        <begin position="44"/>
        <end position="61"/>
    </location>
</feature>
<dbReference type="Gene3D" id="1.20.1260.100">
    <property type="entry name" value="TspO/MBR protein"/>
    <property type="match status" value="1"/>
</dbReference>
<protein>
    <submittedName>
        <fullName evidence="7">TspO and MBR related proteins</fullName>
    </submittedName>
</protein>
<keyword evidence="5 6" id="KW-0472">Membrane</keyword>
<dbReference type="OrthoDB" id="9795496at2"/>
<evidence type="ECO:0000256" key="5">
    <source>
        <dbReference type="ARBA" id="ARBA00023136"/>
    </source>
</evidence>
<evidence type="ECO:0000256" key="3">
    <source>
        <dbReference type="ARBA" id="ARBA00022692"/>
    </source>
</evidence>
<dbReference type="InterPro" id="IPR038330">
    <property type="entry name" value="TspO/MBR-related_sf"/>
</dbReference>
<feature type="transmembrane region" description="Helical" evidence="6">
    <location>
        <begin position="73"/>
        <end position="92"/>
    </location>
</feature>
<keyword evidence="3 6" id="KW-0812">Transmembrane</keyword>
<keyword evidence="4 6" id="KW-1133">Transmembrane helix</keyword>
<dbReference type="PIRSF" id="PIRSF005859">
    <property type="entry name" value="PBR"/>
    <property type="match status" value="1"/>
</dbReference>